<accession>A0A164P3Z6</accession>
<reference evidence="1 2" key="1">
    <citation type="submission" date="2015-09" db="EMBL/GenBank/DDBJ databases">
        <title>Bacillus cereus food isolates.</title>
        <authorList>
            <person name="Boekhorst J."/>
        </authorList>
    </citation>
    <scope>NUCLEOTIDE SEQUENCE [LARGE SCALE GENOMIC DNA]</scope>
    <source>
        <strain evidence="1 2">B4088</strain>
    </source>
</reference>
<dbReference type="EMBL" id="LJKE01000044">
    <property type="protein sequence ID" value="KZD66213.1"/>
    <property type="molecule type" value="Genomic_DNA"/>
</dbReference>
<comment type="caution">
    <text evidence="1">The sequence shown here is derived from an EMBL/GenBank/DDBJ whole genome shotgun (WGS) entry which is preliminary data.</text>
</comment>
<sequence>MEEGVVLEGKSEYVIEIIRHIILSEVMEMKMIQLILKLENKDMIIAL</sequence>
<dbReference type="PATRIC" id="fig|1396.535.peg.2154"/>
<evidence type="ECO:0000313" key="2">
    <source>
        <dbReference type="Proteomes" id="UP000076482"/>
    </source>
</evidence>
<dbReference type="Proteomes" id="UP000076482">
    <property type="component" value="Unassembled WGS sequence"/>
</dbReference>
<name>A0A164P3Z6_BACCE</name>
<gene>
    <name evidence="1" type="ORF">B4088_2616</name>
</gene>
<proteinExistence type="predicted"/>
<evidence type="ECO:0000313" key="1">
    <source>
        <dbReference type="EMBL" id="KZD66213.1"/>
    </source>
</evidence>
<protein>
    <submittedName>
        <fullName evidence="1">Uncharacterized protein</fullName>
    </submittedName>
</protein>
<dbReference type="AlphaFoldDB" id="A0A164P3Z6"/>
<organism evidence="1 2">
    <name type="scientific">Bacillus cereus</name>
    <dbReference type="NCBI Taxonomy" id="1396"/>
    <lineage>
        <taxon>Bacteria</taxon>
        <taxon>Bacillati</taxon>
        <taxon>Bacillota</taxon>
        <taxon>Bacilli</taxon>
        <taxon>Bacillales</taxon>
        <taxon>Bacillaceae</taxon>
        <taxon>Bacillus</taxon>
        <taxon>Bacillus cereus group</taxon>
    </lineage>
</organism>